<dbReference type="SUPFAM" id="SSF53474">
    <property type="entry name" value="alpha/beta-Hydrolases"/>
    <property type="match status" value="1"/>
</dbReference>
<proteinExistence type="predicted"/>
<protein>
    <recommendedName>
        <fullName evidence="1">AB hydrolase-1 domain-containing protein</fullName>
    </recommendedName>
</protein>
<dbReference type="Pfam" id="PF12697">
    <property type="entry name" value="Abhydrolase_6"/>
    <property type="match status" value="1"/>
</dbReference>
<dbReference type="AlphaFoldDB" id="A0A0B1ZFF8"/>
<dbReference type="EMBL" id="JTDI01000006">
    <property type="protein sequence ID" value="KHK89806.1"/>
    <property type="molecule type" value="Genomic_DNA"/>
</dbReference>
<evidence type="ECO:0000313" key="2">
    <source>
        <dbReference type="EMBL" id="KHK89806.1"/>
    </source>
</evidence>
<feature type="domain" description="AB hydrolase-1" evidence="1">
    <location>
        <begin position="36"/>
        <end position="271"/>
    </location>
</feature>
<dbReference type="RefSeq" id="WP_039287145.1">
    <property type="nucleotide sequence ID" value="NZ_JTDI01000006.1"/>
</dbReference>
<name>A0A0B1ZFF8_9SPHN</name>
<dbReference type="Proteomes" id="UP000031057">
    <property type="component" value="Unassembled WGS sequence"/>
</dbReference>
<dbReference type="InterPro" id="IPR029058">
    <property type="entry name" value="AB_hydrolase_fold"/>
</dbReference>
<dbReference type="Gene3D" id="3.40.50.1820">
    <property type="entry name" value="alpha/beta hydrolase"/>
    <property type="match status" value="1"/>
</dbReference>
<evidence type="ECO:0000313" key="3">
    <source>
        <dbReference type="Proteomes" id="UP000031057"/>
    </source>
</evidence>
<dbReference type="InterPro" id="IPR000073">
    <property type="entry name" value="AB_hydrolase_1"/>
</dbReference>
<organism evidence="2 3">
    <name type="scientific">Novosphingobium malaysiense</name>
    <dbReference type="NCBI Taxonomy" id="1348853"/>
    <lineage>
        <taxon>Bacteria</taxon>
        <taxon>Pseudomonadati</taxon>
        <taxon>Pseudomonadota</taxon>
        <taxon>Alphaproteobacteria</taxon>
        <taxon>Sphingomonadales</taxon>
        <taxon>Sphingomonadaceae</taxon>
        <taxon>Novosphingobium</taxon>
    </lineage>
</organism>
<accession>A0A0B1ZFF8</accession>
<gene>
    <name evidence="2" type="ORF">LK12_17940</name>
</gene>
<dbReference type="PANTHER" id="PTHR46438">
    <property type="entry name" value="ALPHA/BETA-HYDROLASES SUPERFAMILY PROTEIN"/>
    <property type="match status" value="1"/>
</dbReference>
<evidence type="ECO:0000259" key="1">
    <source>
        <dbReference type="Pfam" id="PF12697"/>
    </source>
</evidence>
<dbReference type="PRINTS" id="PR00111">
    <property type="entry name" value="ABHYDROLASE"/>
</dbReference>
<reference evidence="2 3" key="1">
    <citation type="submission" date="2014-10" db="EMBL/GenBank/DDBJ databases">
        <title>Genome sequence of Novosphingobium malaysiense MUSC 273(T).</title>
        <authorList>
            <person name="Lee L.-H."/>
        </authorList>
    </citation>
    <scope>NUCLEOTIDE SEQUENCE [LARGE SCALE GENOMIC DNA]</scope>
    <source>
        <strain evidence="2 3">MUSC 273</strain>
    </source>
</reference>
<dbReference type="OrthoDB" id="8680283at2"/>
<dbReference type="STRING" id="1348853.LK12_17940"/>
<dbReference type="PANTHER" id="PTHR46438:SF11">
    <property type="entry name" value="LIPASE-RELATED"/>
    <property type="match status" value="1"/>
</dbReference>
<comment type="caution">
    <text evidence="2">The sequence shown here is derived from an EMBL/GenBank/DDBJ whole genome shotgun (WGS) entry which is preliminary data.</text>
</comment>
<keyword evidence="3" id="KW-1185">Reference proteome</keyword>
<sequence>MQKDRPIPEGKYHRTADGYDIHYHELGSPVDGKPSVLFLHGSGPGASGYSNFKHNMQPLADAGFHVLAPDYPGYGYSSMPTDVDYDAAFFVRAMHDLVQATGAKSLVPVGNSLGGVVALEYVFTHPELIEKLVLMAPGGMDHPMNYAPFQVGLAAMFGWVANRPTDEASFRQVLSLLVHDAADITDDAVSERFGIALKQPGEVWSRMRTGSYAERLGEIACPVLAFWGARDKFIPVSQAITLAQRVQNLKLVISGKAGHWYMVEEKDDFNAETLEFLQR</sequence>